<dbReference type="AlphaFoldDB" id="A0A7W1XD45"/>
<accession>A0A7W1XD45</accession>
<dbReference type="SMART" id="SM00345">
    <property type="entry name" value="HTH_GNTR"/>
    <property type="match status" value="1"/>
</dbReference>
<dbReference type="PANTHER" id="PTHR44846">
    <property type="entry name" value="MANNOSYL-D-GLYCERATE TRANSPORT/METABOLISM SYSTEM REPRESSOR MNGR-RELATED"/>
    <property type="match status" value="1"/>
</dbReference>
<evidence type="ECO:0000313" key="7">
    <source>
        <dbReference type="EMBL" id="MBA4544413.1"/>
    </source>
</evidence>
<dbReference type="Pfam" id="PF07702">
    <property type="entry name" value="UTRA"/>
    <property type="match status" value="1"/>
</dbReference>
<keyword evidence="2" id="KW-0805">Transcription regulation</keyword>
<gene>
    <name evidence="7" type="primary">treR</name>
    <name evidence="7" type="ORF">H1164_16330</name>
</gene>
<dbReference type="CDD" id="cd07377">
    <property type="entry name" value="WHTH_GntR"/>
    <property type="match status" value="1"/>
</dbReference>
<dbReference type="InterPro" id="IPR012770">
    <property type="entry name" value="TreR"/>
</dbReference>
<evidence type="ECO:0000256" key="1">
    <source>
        <dbReference type="ARBA" id="ARBA00022491"/>
    </source>
</evidence>
<dbReference type="PROSITE" id="PS50949">
    <property type="entry name" value="HTH_GNTR"/>
    <property type="match status" value="1"/>
</dbReference>
<dbReference type="GO" id="GO:0003700">
    <property type="term" value="F:DNA-binding transcription factor activity"/>
    <property type="evidence" value="ECO:0007669"/>
    <property type="project" value="UniProtKB-UniRule"/>
</dbReference>
<dbReference type="RefSeq" id="WP_033102068.1">
    <property type="nucleotide sequence ID" value="NZ_JACEIP010000039.1"/>
</dbReference>
<proteinExistence type="predicted"/>
<dbReference type="SMART" id="SM00866">
    <property type="entry name" value="UTRA"/>
    <property type="match status" value="1"/>
</dbReference>
<evidence type="ECO:0000259" key="6">
    <source>
        <dbReference type="PROSITE" id="PS50949"/>
    </source>
</evidence>
<dbReference type="PANTHER" id="PTHR44846:SF12">
    <property type="entry name" value="HTH-TYPE TRANSCRIPTIONAL REGULATOR TRER"/>
    <property type="match status" value="1"/>
</dbReference>
<dbReference type="SUPFAM" id="SSF46785">
    <property type="entry name" value="Winged helix' DNA-binding domain"/>
    <property type="match status" value="1"/>
</dbReference>
<evidence type="ECO:0000256" key="3">
    <source>
        <dbReference type="ARBA" id="ARBA00023125"/>
    </source>
</evidence>
<feature type="domain" description="HTH gntR-type" evidence="6">
    <location>
        <begin position="2"/>
        <end position="70"/>
    </location>
</feature>
<dbReference type="OrthoDB" id="9816541at2"/>
<dbReference type="FunFam" id="3.40.1410.10:FF:000008">
    <property type="entry name" value="Transcriptional regulator, GntR family"/>
    <property type="match status" value="1"/>
</dbReference>
<dbReference type="NCBIfam" id="TIGR02404">
    <property type="entry name" value="trehalos_R_Bsub"/>
    <property type="match status" value="1"/>
</dbReference>
<dbReference type="Gene3D" id="1.10.10.10">
    <property type="entry name" value="Winged helix-like DNA-binding domain superfamily/Winged helix DNA-binding domain"/>
    <property type="match status" value="1"/>
</dbReference>
<dbReference type="EMBL" id="JACEIP010000039">
    <property type="protein sequence ID" value="MBA4544413.1"/>
    <property type="molecule type" value="Genomic_DNA"/>
</dbReference>
<sequence>MNSRYIEIYEEIKKEILEQKIRAGEKLPSENTYCKIYGASRGTIRKALDLLVEEGFVHRQHGKGMYVLDHHLISFSFGGLASFKEAAESSGQFFTTLVPLFEKIRIDDSLHEKTKLPVDKEAYKIYRIRKLDQERVILDINYFLTEIVSGLTINQAEGSIYEYIEEKLGLKIGFAQRVIQVEPVTAKDRHFLDVKSHPVVAVVKNFVHLQDGTQFEYTESRHRPDRFVFTDFVRRR</sequence>
<dbReference type="InterPro" id="IPR036390">
    <property type="entry name" value="WH_DNA-bd_sf"/>
</dbReference>
<dbReference type="SUPFAM" id="SSF64288">
    <property type="entry name" value="Chorismate lyase-like"/>
    <property type="match status" value="1"/>
</dbReference>
<dbReference type="InterPro" id="IPR036388">
    <property type="entry name" value="WH-like_DNA-bd_sf"/>
</dbReference>
<reference evidence="7 8" key="1">
    <citation type="submission" date="2020-07" db="EMBL/GenBank/DDBJ databases">
        <authorList>
            <person name="Feng H."/>
        </authorList>
    </citation>
    <scope>NUCLEOTIDE SEQUENCE [LARGE SCALE GENOMIC DNA]</scope>
    <source>
        <strain evidence="8">s-11</strain>
    </source>
</reference>
<dbReference type="InterPro" id="IPR011663">
    <property type="entry name" value="UTRA"/>
</dbReference>
<evidence type="ECO:0000313" key="8">
    <source>
        <dbReference type="Proteomes" id="UP000530514"/>
    </source>
</evidence>
<keyword evidence="3" id="KW-0238">DNA-binding</keyword>
<dbReference type="GO" id="GO:0003677">
    <property type="term" value="F:DNA binding"/>
    <property type="evidence" value="ECO:0007669"/>
    <property type="project" value="UniProtKB-UniRule"/>
</dbReference>
<dbReference type="Proteomes" id="UP000530514">
    <property type="component" value="Unassembled WGS sequence"/>
</dbReference>
<comment type="caution">
    <text evidence="7">The sequence shown here is derived from an EMBL/GenBank/DDBJ whole genome shotgun (WGS) entry which is preliminary data.</text>
</comment>
<keyword evidence="4" id="KW-0804">Transcription</keyword>
<dbReference type="PRINTS" id="PR00035">
    <property type="entry name" value="HTHGNTR"/>
</dbReference>
<dbReference type="InterPro" id="IPR050679">
    <property type="entry name" value="Bact_HTH_transcr_reg"/>
</dbReference>
<dbReference type="Pfam" id="PF00392">
    <property type="entry name" value="GntR"/>
    <property type="match status" value="1"/>
</dbReference>
<organism evidence="7 8">
    <name type="scientific">Thermoactinomyces daqus</name>
    <dbReference type="NCBI Taxonomy" id="1329516"/>
    <lineage>
        <taxon>Bacteria</taxon>
        <taxon>Bacillati</taxon>
        <taxon>Bacillota</taxon>
        <taxon>Bacilli</taxon>
        <taxon>Bacillales</taxon>
        <taxon>Thermoactinomycetaceae</taxon>
        <taxon>Thermoactinomyces</taxon>
    </lineage>
</organism>
<dbReference type="InterPro" id="IPR000524">
    <property type="entry name" value="Tscrpt_reg_HTH_GntR"/>
</dbReference>
<keyword evidence="1" id="KW-0678">Repressor</keyword>
<evidence type="ECO:0000256" key="2">
    <source>
        <dbReference type="ARBA" id="ARBA00023015"/>
    </source>
</evidence>
<evidence type="ECO:0000256" key="5">
    <source>
        <dbReference type="NCBIfam" id="TIGR02404"/>
    </source>
</evidence>
<dbReference type="Gene3D" id="3.40.1410.10">
    <property type="entry name" value="Chorismate lyase-like"/>
    <property type="match status" value="1"/>
</dbReference>
<protein>
    <recommendedName>
        <fullName evidence="5">Trehalose operon repressor</fullName>
    </recommendedName>
</protein>
<evidence type="ECO:0000256" key="4">
    <source>
        <dbReference type="ARBA" id="ARBA00023163"/>
    </source>
</evidence>
<keyword evidence="8" id="KW-1185">Reference proteome</keyword>
<dbReference type="GO" id="GO:0045892">
    <property type="term" value="P:negative regulation of DNA-templated transcription"/>
    <property type="evidence" value="ECO:0007669"/>
    <property type="project" value="TreeGrafter"/>
</dbReference>
<name>A0A7W1XD45_9BACL</name>
<dbReference type="InterPro" id="IPR028978">
    <property type="entry name" value="Chorismate_lyase_/UTRA_dom_sf"/>
</dbReference>